<dbReference type="FunFam" id="3.30.420.150:FF:000006">
    <property type="entry name" value="Ppx/GppA family phosphatase"/>
    <property type="match status" value="1"/>
</dbReference>
<evidence type="ECO:0000313" key="5">
    <source>
        <dbReference type="Proteomes" id="UP000186455"/>
    </source>
</evidence>
<dbReference type="STRING" id="1048205.AB852_34740"/>
<comment type="caution">
    <text evidence="4">The sequence shown here is derived from an EMBL/GenBank/DDBJ whole genome shotgun (WGS) entry which is preliminary data.</text>
</comment>
<name>A0A1Q4UXR3_9ACTN</name>
<comment type="similarity">
    <text evidence="1">Belongs to the GppA/Ppx family.</text>
</comment>
<reference evidence="4 5" key="1">
    <citation type="submission" date="2015-06" db="EMBL/GenBank/DDBJ databases">
        <title>Cloning and characterization of the uncialamcin biosynthetic gene cluster.</title>
        <authorList>
            <person name="Yan X."/>
            <person name="Huang T."/>
            <person name="Ge H."/>
            <person name="Shen B."/>
        </authorList>
    </citation>
    <scope>NUCLEOTIDE SEQUENCE [LARGE SCALE GENOMIC DNA]</scope>
    <source>
        <strain evidence="4 5">DCA2648</strain>
    </source>
</reference>
<evidence type="ECO:0000313" key="4">
    <source>
        <dbReference type="EMBL" id="OKH90358.1"/>
    </source>
</evidence>
<dbReference type="PANTHER" id="PTHR30005:SF0">
    <property type="entry name" value="RETROGRADE REGULATION PROTEIN 2"/>
    <property type="match status" value="1"/>
</dbReference>
<evidence type="ECO:0000259" key="3">
    <source>
        <dbReference type="Pfam" id="PF02541"/>
    </source>
</evidence>
<dbReference type="Gene3D" id="3.30.420.150">
    <property type="entry name" value="Exopolyphosphatase. Domain 2"/>
    <property type="match status" value="1"/>
</dbReference>
<dbReference type="InterPro" id="IPR043129">
    <property type="entry name" value="ATPase_NBD"/>
</dbReference>
<dbReference type="SUPFAM" id="SSF53067">
    <property type="entry name" value="Actin-like ATPase domain"/>
    <property type="match status" value="2"/>
</dbReference>
<protein>
    <submittedName>
        <fullName evidence="4">Exopolyphosphatase</fullName>
    </submittedName>
</protein>
<dbReference type="RefSeq" id="WP_073795189.1">
    <property type="nucleotide sequence ID" value="NZ_CP108638.1"/>
</dbReference>
<evidence type="ECO:0000256" key="1">
    <source>
        <dbReference type="ARBA" id="ARBA00007125"/>
    </source>
</evidence>
<dbReference type="PANTHER" id="PTHR30005">
    <property type="entry name" value="EXOPOLYPHOSPHATASE"/>
    <property type="match status" value="1"/>
</dbReference>
<dbReference type="Pfam" id="PF02541">
    <property type="entry name" value="Ppx-GppA"/>
    <property type="match status" value="1"/>
</dbReference>
<sequence length="318" mass="33802">MRLGVLDVGSNTVHLLVMDAHPGARPLPAHSHKAELRLAQLLDARGAIGADGVELLVATIRDAVQAAEDKGVEELLPFATSAVREATNADEVLARVRTETGVELRVLTGEEEARHTFLAARRWFGWSAGKLLVLDIGGGSLEIAYGIDEDPDAAASLPLGAGRLTAGWLPGDPVDASDVRALRRHVRAQIARTVGEFSRLGGADRAVATSKTFKQLARLTGAARSGDGLYVQRELKRESLEAWVPKLAAMTTAERAGLPGVSADRANQLLAGALVAEAALDLYGLDSVEICPWALREGVILRHLDHLPVSHPQSHPTP</sequence>
<accession>A0A1Q4UXR3</accession>
<dbReference type="CDD" id="cd24056">
    <property type="entry name" value="ASKHA_NBD_MtPPX1-like"/>
    <property type="match status" value="1"/>
</dbReference>
<dbReference type="Proteomes" id="UP000186455">
    <property type="component" value="Unassembled WGS sequence"/>
</dbReference>
<dbReference type="InterPro" id="IPR003695">
    <property type="entry name" value="Ppx_GppA_N"/>
</dbReference>
<feature type="domain" description="Ppx/GppA phosphatase N-terminal" evidence="3">
    <location>
        <begin position="28"/>
        <end position="305"/>
    </location>
</feature>
<dbReference type="Gene3D" id="3.30.420.40">
    <property type="match status" value="1"/>
</dbReference>
<organism evidence="4 5">
    <name type="scientific">Streptomyces uncialis</name>
    <dbReference type="NCBI Taxonomy" id="1048205"/>
    <lineage>
        <taxon>Bacteria</taxon>
        <taxon>Bacillati</taxon>
        <taxon>Actinomycetota</taxon>
        <taxon>Actinomycetes</taxon>
        <taxon>Kitasatosporales</taxon>
        <taxon>Streptomycetaceae</taxon>
        <taxon>Streptomyces</taxon>
    </lineage>
</organism>
<dbReference type="AlphaFoldDB" id="A0A1Q4UXR3"/>
<proteinExistence type="inferred from homology"/>
<dbReference type="GO" id="GO:0016462">
    <property type="term" value="F:pyrophosphatase activity"/>
    <property type="evidence" value="ECO:0007669"/>
    <property type="project" value="TreeGrafter"/>
</dbReference>
<dbReference type="InterPro" id="IPR050273">
    <property type="entry name" value="GppA/Ppx_hydrolase"/>
</dbReference>
<dbReference type="EMBL" id="LFBV01000012">
    <property type="protein sequence ID" value="OKH90358.1"/>
    <property type="molecule type" value="Genomic_DNA"/>
</dbReference>
<keyword evidence="2" id="KW-0378">Hydrolase</keyword>
<keyword evidence="5" id="KW-1185">Reference proteome</keyword>
<evidence type="ECO:0000256" key="2">
    <source>
        <dbReference type="ARBA" id="ARBA00022801"/>
    </source>
</evidence>
<dbReference type="FunFam" id="3.30.420.40:FF:000138">
    <property type="entry name" value="Exopolyphosphatase 1"/>
    <property type="match status" value="1"/>
</dbReference>
<gene>
    <name evidence="4" type="ORF">AB852_34740</name>
</gene>